<feature type="region of interest" description="Disordered" evidence="4">
    <location>
        <begin position="686"/>
        <end position="722"/>
    </location>
</feature>
<feature type="compositionally biased region" description="Basic and acidic residues" evidence="4">
    <location>
        <begin position="395"/>
        <end position="480"/>
    </location>
</feature>
<feature type="compositionally biased region" description="Basic and acidic residues" evidence="4">
    <location>
        <begin position="497"/>
        <end position="554"/>
    </location>
</feature>
<comment type="subcellular location">
    <subcellularLocation>
        <location evidence="3">Cytoplasm</location>
    </subcellularLocation>
    <subcellularLocation>
        <location evidence="2">Dynein axonemal particle</location>
    </subcellularLocation>
    <text evidence="3">Localizes in the apical cytoplasm around the gamma-tubulin-positive pericentriolar region, not in the cilia.</text>
</comment>
<feature type="compositionally biased region" description="Polar residues" evidence="4">
    <location>
        <begin position="242"/>
        <end position="255"/>
    </location>
</feature>
<evidence type="ECO:0000256" key="3">
    <source>
        <dbReference type="HAMAP-Rule" id="MF_03069"/>
    </source>
</evidence>
<proteinExistence type="inferred from homology"/>
<dbReference type="InterPro" id="IPR050734">
    <property type="entry name" value="PIH1/Kintoun_subfamily"/>
</dbReference>
<comment type="similarity">
    <text evidence="3">Belongs to the PIH1 family. Kintoun subfamily.</text>
</comment>
<dbReference type="Pfam" id="PF08190">
    <property type="entry name" value="PIH1"/>
    <property type="match status" value="1"/>
</dbReference>
<dbReference type="Proteomes" id="UP001652741">
    <property type="component" value="Chromosome ssa01"/>
</dbReference>
<evidence type="ECO:0000256" key="4">
    <source>
        <dbReference type="SAM" id="MobiDB-lite"/>
    </source>
</evidence>
<feature type="domain" description="PIH1D1/2/3 CS-like" evidence="6">
    <location>
        <begin position="260"/>
        <end position="359"/>
    </location>
</feature>
<keyword evidence="1 3" id="KW-0963">Cytoplasm</keyword>
<evidence type="ECO:0000259" key="6">
    <source>
        <dbReference type="Pfam" id="PF18201"/>
    </source>
</evidence>
<keyword evidence="7" id="KW-1185">Reference proteome</keyword>
<dbReference type="HAMAP" id="MF_03069">
    <property type="entry name" value="Kintoun"/>
    <property type="match status" value="1"/>
</dbReference>
<feature type="compositionally biased region" description="Polar residues" evidence="4">
    <location>
        <begin position="626"/>
        <end position="636"/>
    </location>
</feature>
<feature type="compositionally biased region" description="Basic and acidic residues" evidence="4">
    <location>
        <begin position="204"/>
        <end position="225"/>
    </location>
</feature>
<dbReference type="RefSeq" id="XP_045550286.1">
    <property type="nucleotide sequence ID" value="XM_045694330.1"/>
</dbReference>
<evidence type="ECO:0000256" key="2">
    <source>
        <dbReference type="ARBA" id="ARBA00024190"/>
    </source>
</evidence>
<dbReference type="Pfam" id="PF18201">
    <property type="entry name" value="PIH1_CS"/>
    <property type="match status" value="1"/>
</dbReference>
<sequence>MEFGSKLKDLNMTSDEIGRFTKAFQNEEFRKMLHEYAEEISKPENKKKYEEEIKLLEQERGMDIQFVHPEPYRALKTSMDGRQKCFINVCSNDMIRKPEFRRVDEAGRVGQHWSLPHSLTPGTPDRDAKGNKYTIYDVVFHPDTIHMAGNNPRFMEMVDNTAVEAVENGGKVKLDKNNVRVLKIKYKGTPHAAVMRKPLPGQPAKEKHSPFDDHLSFPYPDEKQPDTATNQNESPKPKAEIQSDTQISQRQQKANSPKEPTKPHYTLKYRSFIDLQDFRCSRDSAQSPRPKEIVITIDLPLLRSVADADLDVTERLVSLESKKPAYRLEVPMAYPVDENKGEAKFNKQKKQLVVTLPVLPLKEPTIAQLFARQLVNDDGEEDFENSCVSAAQSEDGTRGKEDTPDHSERGKEDTPDHSERGKEDTPDHSERGKEDTPDHSERGKEDTPDHSERGKEDTPDHSERGKEDTPDHSERGKEDTPTTANVAKKIPRPQRTYPDHSERGKEDTPDHSERGKEDTPDHSERGKEDTPDHSERGKEDTPDHSERGKEDTPDHSGCNEGDSSEACENAISLRSENQLISVLEDKIEFSEQSGDIEEDKQHKLRSGESHRAKASEPTEFDGKTGCTDQNEGQSDGNHLHDEVETDPSSLSERIDDPSNTAAMVIPSNLDNNDQAKDCSSPKIEEIVESQAPTKDKQKSVRFSEHVEVSQSQEEGLPAEQTFQDCDMRPQQALLTEINQDGQDVVISDHTTSAGFIFQNSFIYDLD</sequence>
<feature type="region of interest" description="Disordered" evidence="4">
    <location>
        <begin position="193"/>
        <end position="264"/>
    </location>
</feature>
<evidence type="ECO:0000313" key="8">
    <source>
        <dbReference type="RefSeq" id="XP_045550286.1"/>
    </source>
</evidence>
<dbReference type="PANTHER" id="PTHR22997">
    <property type="entry name" value="PIH1 DOMAIN-CONTAINING PROTEIN 1"/>
    <property type="match status" value="1"/>
</dbReference>
<feature type="domain" description="PIH1 N-terminal" evidence="5">
    <location>
        <begin position="40"/>
        <end position="201"/>
    </location>
</feature>
<organism evidence="7 8">
    <name type="scientific">Salmo salar</name>
    <name type="common">Atlantic salmon</name>
    <dbReference type="NCBI Taxonomy" id="8030"/>
    <lineage>
        <taxon>Eukaryota</taxon>
        <taxon>Metazoa</taxon>
        <taxon>Chordata</taxon>
        <taxon>Craniata</taxon>
        <taxon>Vertebrata</taxon>
        <taxon>Euteleostomi</taxon>
        <taxon>Actinopterygii</taxon>
        <taxon>Neopterygii</taxon>
        <taxon>Teleostei</taxon>
        <taxon>Protacanthopterygii</taxon>
        <taxon>Salmoniformes</taxon>
        <taxon>Salmonidae</taxon>
        <taxon>Salmoninae</taxon>
        <taxon>Salmo</taxon>
    </lineage>
</organism>
<evidence type="ECO:0000313" key="7">
    <source>
        <dbReference type="Proteomes" id="UP001652741"/>
    </source>
</evidence>
<feature type="region of interest" description="Disordered" evidence="4">
    <location>
        <begin position="381"/>
        <end position="570"/>
    </location>
</feature>
<dbReference type="GeneID" id="123726697"/>
<feature type="compositionally biased region" description="Basic and acidic residues" evidence="4">
    <location>
        <begin position="693"/>
        <end position="707"/>
    </location>
</feature>
<gene>
    <name evidence="8" type="primary">dnaaf2</name>
    <name evidence="3" type="synonym">DNAAF2</name>
    <name evidence="3" type="synonym">KTU</name>
</gene>
<comment type="function">
    <text evidence="3">Required for cytoplasmic pre-assembly of axonemal dyneins, thereby playing a central role in motility in cilia and flagella. Involved in pre-assembly of dynein arm complexes in the cytoplasm before intraflagellar transport loads them for the ciliary compartment.</text>
</comment>
<feature type="region of interest" description="Disordered" evidence="4">
    <location>
        <begin position="590"/>
        <end position="655"/>
    </location>
</feature>
<accession>A0ABM3CUP5</accession>
<feature type="compositionally biased region" description="Polar residues" evidence="4">
    <location>
        <begin position="646"/>
        <end position="655"/>
    </location>
</feature>
<evidence type="ECO:0000259" key="5">
    <source>
        <dbReference type="Pfam" id="PF08190"/>
    </source>
</evidence>
<dbReference type="InterPro" id="IPR012981">
    <property type="entry name" value="PIH1_N"/>
</dbReference>
<evidence type="ECO:0000256" key="1">
    <source>
        <dbReference type="ARBA" id="ARBA00022490"/>
    </source>
</evidence>
<reference evidence="8" key="1">
    <citation type="submission" date="2025-08" db="UniProtKB">
        <authorList>
            <consortium name="RefSeq"/>
        </authorList>
    </citation>
    <scope>IDENTIFICATION</scope>
</reference>
<feature type="compositionally biased region" description="Basic and acidic residues" evidence="4">
    <location>
        <begin position="599"/>
        <end position="622"/>
    </location>
</feature>
<name>A0ABM3CUP5_SALSA</name>
<protein>
    <recommendedName>
        <fullName evidence="3">Protein kintoun</fullName>
    </recommendedName>
    <alternativeName>
        <fullName evidence="3">Dynein assembly factor 2, axonemal</fullName>
    </alternativeName>
</protein>
<dbReference type="InterPro" id="IPR034727">
    <property type="entry name" value="Kintoun"/>
</dbReference>
<dbReference type="InterPro" id="IPR041442">
    <property type="entry name" value="PIH1D1/2/3_CS-like"/>
</dbReference>
<dbReference type="PANTHER" id="PTHR22997:SF3">
    <property type="entry name" value="PROTEIN KINTOUN"/>
    <property type="match status" value="1"/>
</dbReference>